<dbReference type="EMBL" id="PDCK01000045">
    <property type="protein sequence ID" value="PRQ21561.1"/>
    <property type="molecule type" value="Genomic_DNA"/>
</dbReference>
<dbReference type="Pfam" id="PF23598">
    <property type="entry name" value="LRR_14"/>
    <property type="match status" value="1"/>
</dbReference>
<dbReference type="InterPro" id="IPR055414">
    <property type="entry name" value="LRR_R13L4/SHOC2-like"/>
</dbReference>
<dbReference type="InterPro" id="IPR003591">
    <property type="entry name" value="Leu-rich_rpt_typical-subtyp"/>
</dbReference>
<dbReference type="OMA" id="YCKSIES"/>
<dbReference type="PANTHER" id="PTHR47186:SF63">
    <property type="entry name" value="C-JID DOMAIN-CONTAINING PROTEIN"/>
    <property type="match status" value="1"/>
</dbReference>
<proteinExistence type="predicted"/>
<keyword evidence="5" id="KW-1185">Reference proteome</keyword>
<evidence type="ECO:0000313" key="5">
    <source>
        <dbReference type="Proteomes" id="UP000238479"/>
    </source>
</evidence>
<dbReference type="SUPFAM" id="SSF52058">
    <property type="entry name" value="L domain-like"/>
    <property type="match status" value="1"/>
</dbReference>
<evidence type="ECO:0000256" key="1">
    <source>
        <dbReference type="ARBA" id="ARBA00022614"/>
    </source>
</evidence>
<accession>A0A2P6PHZ9</accession>
<sequence>MCFSHIKQLWRGKKGCSKLRFINLSGSQYLMSTPDFTGVPDLLVLVLQGCTSLMEVHPSLGHLKKLCHLNMEYCKSIESLPPFTTSESLKYLKLSLCSGLKKFPEMEGNMKSLRELYLDGTSIEELPPSIERLTGLTMLDLTDCKNLLHLPNTIGCLTSLKSLYLTGCSKIEEMPENLNGMKCLEKLTIDGTSIRELSSIVGMKNLKNLSCGRCKCLVSESFKGLALLSNLIELDLSYCNLMDGAILNDLSSLISLELLDLSGNCFVRLPESISQFSKLTTLILSDCRQLQLLPKKLPLSLRDVFAQDCTSLTDYPNQIKVLNSWESGVTIVNSLNSPAQVSEISRMLIFPRNEGESIAMRVTYEHAEGKQVDPLPLTTLQCLKEKEVVLSLSLSSFVFYVAVVRHYRTFCR</sequence>
<dbReference type="InterPro" id="IPR001611">
    <property type="entry name" value="Leu-rich_rpt"/>
</dbReference>
<evidence type="ECO:0000313" key="4">
    <source>
        <dbReference type="EMBL" id="PRQ21561.1"/>
    </source>
</evidence>
<evidence type="ECO:0000259" key="3">
    <source>
        <dbReference type="Pfam" id="PF23598"/>
    </source>
</evidence>
<evidence type="ECO:0000256" key="2">
    <source>
        <dbReference type="ARBA" id="ARBA00022737"/>
    </source>
</evidence>
<dbReference type="Gene3D" id="3.80.10.10">
    <property type="entry name" value="Ribonuclease Inhibitor"/>
    <property type="match status" value="2"/>
</dbReference>
<dbReference type="SMART" id="SM00369">
    <property type="entry name" value="LRR_TYP"/>
    <property type="match status" value="3"/>
</dbReference>
<keyword evidence="2" id="KW-0677">Repeat</keyword>
<name>A0A2P6PHZ9_ROSCH</name>
<keyword evidence="1" id="KW-0433">Leucine-rich repeat</keyword>
<comment type="caution">
    <text evidence="4">The sequence shown here is derived from an EMBL/GenBank/DDBJ whole genome shotgun (WGS) entry which is preliminary data.</text>
</comment>
<dbReference type="PANTHER" id="PTHR47186">
    <property type="entry name" value="LEUCINE-RICH REPEAT-CONTAINING PROTEIN 57"/>
    <property type="match status" value="1"/>
</dbReference>
<gene>
    <name evidence="4" type="ORF">RchiOBHm_Chr7g0240581</name>
</gene>
<dbReference type="Gramene" id="PRQ21561">
    <property type="protein sequence ID" value="PRQ21561"/>
    <property type="gene ID" value="RchiOBHm_Chr7g0240581"/>
</dbReference>
<feature type="domain" description="Disease resistance R13L4/SHOC-2-like LRR" evidence="3">
    <location>
        <begin position="54"/>
        <end position="166"/>
    </location>
</feature>
<dbReference type="Proteomes" id="UP000238479">
    <property type="component" value="Chromosome 7"/>
</dbReference>
<dbReference type="Pfam" id="PF00560">
    <property type="entry name" value="LRR_1"/>
    <property type="match status" value="2"/>
</dbReference>
<organism evidence="4 5">
    <name type="scientific">Rosa chinensis</name>
    <name type="common">China rose</name>
    <dbReference type="NCBI Taxonomy" id="74649"/>
    <lineage>
        <taxon>Eukaryota</taxon>
        <taxon>Viridiplantae</taxon>
        <taxon>Streptophyta</taxon>
        <taxon>Embryophyta</taxon>
        <taxon>Tracheophyta</taxon>
        <taxon>Spermatophyta</taxon>
        <taxon>Magnoliopsida</taxon>
        <taxon>eudicotyledons</taxon>
        <taxon>Gunneridae</taxon>
        <taxon>Pentapetalae</taxon>
        <taxon>rosids</taxon>
        <taxon>fabids</taxon>
        <taxon>Rosales</taxon>
        <taxon>Rosaceae</taxon>
        <taxon>Rosoideae</taxon>
        <taxon>Rosoideae incertae sedis</taxon>
        <taxon>Rosa</taxon>
    </lineage>
</organism>
<reference evidence="4 5" key="1">
    <citation type="journal article" date="2018" name="Nat. Genet.">
        <title>The Rosa genome provides new insights in the design of modern roses.</title>
        <authorList>
            <person name="Bendahmane M."/>
        </authorList>
    </citation>
    <scope>NUCLEOTIDE SEQUENCE [LARGE SCALE GENOMIC DNA]</scope>
    <source>
        <strain evidence="5">cv. Old Blush</strain>
    </source>
</reference>
<dbReference type="InterPro" id="IPR032675">
    <property type="entry name" value="LRR_dom_sf"/>
</dbReference>
<dbReference type="STRING" id="74649.A0A2P6PHZ9"/>
<dbReference type="AlphaFoldDB" id="A0A2P6PHZ9"/>
<protein>
    <submittedName>
        <fullName evidence="4">Putative leucine-rich repeat domain, L domain-containing protein</fullName>
    </submittedName>
</protein>